<dbReference type="Proteomes" id="UP000177905">
    <property type="component" value="Unassembled WGS sequence"/>
</dbReference>
<evidence type="ECO:0000256" key="8">
    <source>
        <dbReference type="ARBA" id="ARBA00022884"/>
    </source>
</evidence>
<evidence type="ECO:0000313" key="11">
    <source>
        <dbReference type="EMBL" id="OGC15714.1"/>
    </source>
</evidence>
<dbReference type="FunFam" id="3.30.1370.10:FF:000001">
    <property type="entry name" value="Polyribonucleotide nucleotidyltransferase"/>
    <property type="match status" value="1"/>
</dbReference>
<dbReference type="HAMAP" id="MF_01595">
    <property type="entry name" value="PNPase"/>
    <property type="match status" value="1"/>
</dbReference>
<dbReference type="GO" id="GO:0004654">
    <property type="term" value="F:polyribonucleotide nucleotidyltransferase activity"/>
    <property type="evidence" value="ECO:0007669"/>
    <property type="project" value="UniProtKB-UniRule"/>
</dbReference>
<dbReference type="NCBIfam" id="NF008805">
    <property type="entry name" value="PRK11824.1"/>
    <property type="match status" value="1"/>
</dbReference>
<dbReference type="SUPFAM" id="SSF50249">
    <property type="entry name" value="Nucleic acid-binding proteins"/>
    <property type="match status" value="1"/>
</dbReference>
<dbReference type="InterPro" id="IPR027408">
    <property type="entry name" value="PNPase/RNase_PH_dom_sf"/>
</dbReference>
<dbReference type="PANTHER" id="PTHR11252">
    <property type="entry name" value="POLYRIBONUCLEOTIDE NUCLEOTIDYLTRANSFERASE"/>
    <property type="match status" value="1"/>
</dbReference>
<dbReference type="Pfam" id="PF03726">
    <property type="entry name" value="PNPase"/>
    <property type="match status" value="1"/>
</dbReference>
<feature type="domain" description="S1 motif" evidence="10">
    <location>
        <begin position="628"/>
        <end position="696"/>
    </location>
</feature>
<dbReference type="InterPro" id="IPR015847">
    <property type="entry name" value="ExoRNase_PH_dom2"/>
</dbReference>
<gene>
    <name evidence="9" type="primary">pnp</name>
    <name evidence="11" type="ORF">A2290_05175</name>
</gene>
<dbReference type="EMBL" id="MEUA01000017">
    <property type="protein sequence ID" value="OGC15714.1"/>
    <property type="molecule type" value="Genomic_DNA"/>
</dbReference>
<dbReference type="Pfam" id="PF03725">
    <property type="entry name" value="RNase_PH_C"/>
    <property type="match status" value="2"/>
</dbReference>
<evidence type="ECO:0000256" key="1">
    <source>
        <dbReference type="ARBA" id="ARBA00004496"/>
    </source>
</evidence>
<dbReference type="GO" id="GO:0005829">
    <property type="term" value="C:cytosol"/>
    <property type="evidence" value="ECO:0007669"/>
    <property type="project" value="TreeGrafter"/>
</dbReference>
<dbReference type="InterPro" id="IPR036345">
    <property type="entry name" value="ExoRNase_PH_dom2_sf"/>
</dbReference>
<dbReference type="GO" id="GO:0006396">
    <property type="term" value="P:RNA processing"/>
    <property type="evidence" value="ECO:0007669"/>
    <property type="project" value="InterPro"/>
</dbReference>
<dbReference type="FunFam" id="2.40.50.140:FF:000023">
    <property type="entry name" value="Polyribonucleotide nucleotidyltransferase"/>
    <property type="match status" value="1"/>
</dbReference>
<comment type="subcellular location">
    <subcellularLocation>
        <location evidence="1 9">Cytoplasm</location>
    </subcellularLocation>
</comment>
<reference evidence="11 12" key="1">
    <citation type="journal article" date="2016" name="Nat. Commun.">
        <title>Thousands of microbial genomes shed light on interconnected biogeochemical processes in an aquifer system.</title>
        <authorList>
            <person name="Anantharaman K."/>
            <person name="Brown C.T."/>
            <person name="Hug L.A."/>
            <person name="Sharon I."/>
            <person name="Castelle C.J."/>
            <person name="Probst A.J."/>
            <person name="Thomas B.C."/>
            <person name="Singh A."/>
            <person name="Wilkins M.J."/>
            <person name="Karaoz U."/>
            <person name="Brodie E.L."/>
            <person name="Williams K.H."/>
            <person name="Hubbard S.S."/>
            <person name="Banfield J.F."/>
        </authorList>
    </citation>
    <scope>NUCLEOTIDE SEQUENCE [LARGE SCALE GENOMIC DNA]</scope>
</reference>
<dbReference type="Gene3D" id="3.30.230.70">
    <property type="entry name" value="GHMP Kinase, N-terminal domain"/>
    <property type="match status" value="2"/>
</dbReference>
<evidence type="ECO:0000313" key="12">
    <source>
        <dbReference type="Proteomes" id="UP000177905"/>
    </source>
</evidence>
<dbReference type="Pfam" id="PF00013">
    <property type="entry name" value="KH_1"/>
    <property type="match status" value="1"/>
</dbReference>
<dbReference type="FunFam" id="3.30.230.70:FF:000001">
    <property type="entry name" value="Polyribonucleotide nucleotidyltransferase"/>
    <property type="match status" value="1"/>
</dbReference>
<dbReference type="Pfam" id="PF00575">
    <property type="entry name" value="S1"/>
    <property type="match status" value="1"/>
</dbReference>
<dbReference type="SUPFAM" id="SSF54211">
    <property type="entry name" value="Ribosomal protein S5 domain 2-like"/>
    <property type="match status" value="2"/>
</dbReference>
<dbReference type="PIRSF" id="PIRSF005499">
    <property type="entry name" value="PNPase"/>
    <property type="match status" value="1"/>
</dbReference>
<keyword evidence="4 9" id="KW-0808">Transferase</keyword>
<dbReference type="PANTHER" id="PTHR11252:SF0">
    <property type="entry name" value="POLYRIBONUCLEOTIDE NUCLEOTIDYLTRANSFERASE 1, MITOCHONDRIAL"/>
    <property type="match status" value="1"/>
</dbReference>
<dbReference type="CDD" id="cd02393">
    <property type="entry name" value="KH-I_PNPase"/>
    <property type="match status" value="1"/>
</dbReference>
<dbReference type="SUPFAM" id="SSF46915">
    <property type="entry name" value="Polynucleotide phosphorylase/guanosine pentaphosphate synthase (PNPase/GPSI), domain 3"/>
    <property type="match status" value="1"/>
</dbReference>
<dbReference type="InterPro" id="IPR004087">
    <property type="entry name" value="KH_dom"/>
</dbReference>
<dbReference type="GO" id="GO:0000175">
    <property type="term" value="F:3'-5'-RNA exonuclease activity"/>
    <property type="evidence" value="ECO:0007669"/>
    <property type="project" value="TreeGrafter"/>
</dbReference>
<comment type="function">
    <text evidence="9">Involved in mRNA degradation. Catalyzes the phosphorolysis of single-stranded polyribonucleotides processively in the 3'- to 5'-direction.</text>
</comment>
<keyword evidence="3 9" id="KW-0963">Cytoplasm</keyword>
<dbReference type="AlphaFoldDB" id="A0A1F4S5K6"/>
<evidence type="ECO:0000256" key="6">
    <source>
        <dbReference type="ARBA" id="ARBA00022723"/>
    </source>
</evidence>
<comment type="cofactor">
    <cofactor evidence="9">
        <name>Mg(2+)</name>
        <dbReference type="ChEBI" id="CHEBI:18420"/>
    </cofactor>
</comment>
<dbReference type="NCBIfam" id="TIGR03591">
    <property type="entry name" value="polynuc_phos"/>
    <property type="match status" value="1"/>
</dbReference>
<dbReference type="GO" id="GO:0003723">
    <property type="term" value="F:RNA binding"/>
    <property type="evidence" value="ECO:0007669"/>
    <property type="project" value="UniProtKB-UniRule"/>
</dbReference>
<accession>A0A1F4S5K6</accession>
<keyword evidence="6 9" id="KW-0479">Metal-binding</keyword>
<sequence>MTLKKAELDLDSGKVLTIETGHMALEASGSVTVRLGDTMILAVATASSKPREGIDFFPLIVDFEEKLYSVGKIPGGFFRREGKPSEKAILNARKIDRPIRPLFPEGYINDVQIVVTPLSVDQENPPDILGIIGASAALSISEIPFEGPIGAARIGKIGRDLIVNPTMSQMRESDMDIVVAGTKDKILMIEAGAKELPEEEILAAIKKGHDFIKKVVSLQEELIAKFGKKKIEVSAVSIDKKIEDFINKNYKEKIEKAIIITDKKEQMNELSLIQEKIKEELEKNDDIKSVLEKKPKDVSKIIENIEYDFMRNMILEKKKRLDGRGLKEIRKVTCEIGVVPRAHGSALFTRGQTQVLTIATLGAAGDAQMIEGLDLEDTEKRYMHHYNFPAFSVGEVRPLRGPGRREIGHGSLAEKALLPVIPSKEKFPYALRLVSEALGSNGSTSMASTCGSTLALMDAGVKISSPVAGISIGLITDNDKWVTITDIQGLEDHLGDMDFKVTGTRKGVTAIQVDIKIKGLTYEILEVALNQAKEGRISILDKIEEAIKVPREELSEYAPRVISFKINPEKIGLVIGPGGKNIRRIIEETGVQVDIEDDGTVLITTSDSEGAKEAKRRIDEMTFEPKEGDVFKSKVVRIMQFGAFVELPGGKDGLVHISQLDKKRVAKVEDVVNVGDEVVVKVMEIDREGRINLTIKGVTSEDNQKVH</sequence>
<evidence type="ECO:0000256" key="7">
    <source>
        <dbReference type="ARBA" id="ARBA00022842"/>
    </source>
</evidence>
<keyword evidence="8 9" id="KW-0694">RNA-binding</keyword>
<dbReference type="PROSITE" id="PS50126">
    <property type="entry name" value="S1"/>
    <property type="match status" value="1"/>
</dbReference>
<evidence type="ECO:0000256" key="2">
    <source>
        <dbReference type="ARBA" id="ARBA00007404"/>
    </source>
</evidence>
<dbReference type="FunFam" id="3.30.230.70:FF:000002">
    <property type="entry name" value="Polyribonucleotide nucleotidyltransferase"/>
    <property type="match status" value="1"/>
</dbReference>
<keyword evidence="5 9" id="KW-0548">Nucleotidyltransferase</keyword>
<evidence type="ECO:0000259" key="10">
    <source>
        <dbReference type="PROSITE" id="PS50126"/>
    </source>
</evidence>
<comment type="similarity">
    <text evidence="2 9">Belongs to the polyribonucleotide nucleotidyltransferase family.</text>
</comment>
<name>A0A1F4S5K6_UNCSA</name>
<dbReference type="InterPro" id="IPR001247">
    <property type="entry name" value="ExoRNase_PH_dom1"/>
</dbReference>
<dbReference type="Pfam" id="PF01138">
    <property type="entry name" value="RNase_PH"/>
    <property type="match status" value="2"/>
</dbReference>
<dbReference type="SUPFAM" id="SSF55666">
    <property type="entry name" value="Ribonuclease PH domain 2-like"/>
    <property type="match status" value="2"/>
</dbReference>
<organism evidence="11 12">
    <name type="scientific">candidate division WOR-1 bacterium RIFOXYB2_FULL_36_35</name>
    <dbReference type="NCBI Taxonomy" id="1802578"/>
    <lineage>
        <taxon>Bacteria</taxon>
        <taxon>Bacillati</taxon>
        <taxon>Saganbacteria</taxon>
    </lineage>
</organism>
<comment type="caution">
    <text evidence="11">The sequence shown here is derived from an EMBL/GenBank/DDBJ whole genome shotgun (WGS) entry which is preliminary data.</text>
</comment>
<dbReference type="SMART" id="SM00322">
    <property type="entry name" value="KH"/>
    <property type="match status" value="1"/>
</dbReference>
<evidence type="ECO:0000256" key="3">
    <source>
        <dbReference type="ARBA" id="ARBA00022490"/>
    </source>
</evidence>
<dbReference type="GO" id="GO:0006402">
    <property type="term" value="P:mRNA catabolic process"/>
    <property type="evidence" value="ECO:0007669"/>
    <property type="project" value="UniProtKB-UniRule"/>
</dbReference>
<dbReference type="Gene3D" id="2.40.50.140">
    <property type="entry name" value="Nucleic acid-binding proteins"/>
    <property type="match status" value="1"/>
</dbReference>
<dbReference type="GO" id="GO:0000287">
    <property type="term" value="F:magnesium ion binding"/>
    <property type="evidence" value="ECO:0007669"/>
    <property type="project" value="UniProtKB-UniRule"/>
</dbReference>
<feature type="binding site" evidence="9">
    <location>
        <position position="498"/>
    </location>
    <ligand>
        <name>Mg(2+)</name>
        <dbReference type="ChEBI" id="CHEBI:18420"/>
    </ligand>
</feature>
<dbReference type="InterPro" id="IPR012340">
    <property type="entry name" value="NA-bd_OB-fold"/>
</dbReference>
<protein>
    <recommendedName>
        <fullName evidence="9">Polyribonucleotide nucleotidyltransferase</fullName>
        <ecNumber evidence="9">2.7.7.8</ecNumber>
    </recommendedName>
    <alternativeName>
        <fullName evidence="9">Polynucleotide phosphorylase</fullName>
        <shortName evidence="9">PNPase</shortName>
    </alternativeName>
</protein>
<dbReference type="InterPro" id="IPR004088">
    <property type="entry name" value="KH_dom_type_1"/>
</dbReference>
<evidence type="ECO:0000256" key="5">
    <source>
        <dbReference type="ARBA" id="ARBA00022695"/>
    </source>
</evidence>
<feature type="binding site" evidence="9">
    <location>
        <position position="492"/>
    </location>
    <ligand>
        <name>Mg(2+)</name>
        <dbReference type="ChEBI" id="CHEBI:18420"/>
    </ligand>
</feature>
<dbReference type="SUPFAM" id="SSF54791">
    <property type="entry name" value="Eukaryotic type KH-domain (KH-domain type I)"/>
    <property type="match status" value="1"/>
</dbReference>
<dbReference type="EC" id="2.7.7.8" evidence="9"/>
<dbReference type="InterPro" id="IPR003029">
    <property type="entry name" value="S1_domain"/>
</dbReference>
<dbReference type="InterPro" id="IPR012162">
    <property type="entry name" value="PNPase"/>
</dbReference>
<dbReference type="InterPro" id="IPR020568">
    <property type="entry name" value="Ribosomal_Su5_D2-typ_SF"/>
</dbReference>
<evidence type="ECO:0000256" key="4">
    <source>
        <dbReference type="ARBA" id="ARBA00022679"/>
    </source>
</evidence>
<dbReference type="CDD" id="cd11364">
    <property type="entry name" value="RNase_PH_PNPase_2"/>
    <property type="match status" value="1"/>
</dbReference>
<dbReference type="InterPro" id="IPR036456">
    <property type="entry name" value="PNPase_PH_RNA-bd_sf"/>
</dbReference>
<dbReference type="InterPro" id="IPR036612">
    <property type="entry name" value="KH_dom_type_1_sf"/>
</dbReference>
<dbReference type="SMART" id="SM00316">
    <property type="entry name" value="S1"/>
    <property type="match status" value="1"/>
</dbReference>
<evidence type="ECO:0000256" key="9">
    <source>
        <dbReference type="HAMAP-Rule" id="MF_01595"/>
    </source>
</evidence>
<dbReference type="Gene3D" id="3.30.1370.10">
    <property type="entry name" value="K Homology domain, type 1"/>
    <property type="match status" value="1"/>
</dbReference>
<dbReference type="PROSITE" id="PS50084">
    <property type="entry name" value="KH_TYPE_1"/>
    <property type="match status" value="1"/>
</dbReference>
<keyword evidence="7 9" id="KW-0460">Magnesium</keyword>
<dbReference type="InterPro" id="IPR015848">
    <property type="entry name" value="PNPase_PH_RNA-bd_bac/org-type"/>
</dbReference>
<proteinExistence type="inferred from homology"/>
<comment type="catalytic activity">
    <reaction evidence="9">
        <text>RNA(n+1) + phosphate = RNA(n) + a ribonucleoside 5'-diphosphate</text>
        <dbReference type="Rhea" id="RHEA:22096"/>
        <dbReference type="Rhea" id="RHEA-COMP:14527"/>
        <dbReference type="Rhea" id="RHEA-COMP:17342"/>
        <dbReference type="ChEBI" id="CHEBI:43474"/>
        <dbReference type="ChEBI" id="CHEBI:57930"/>
        <dbReference type="ChEBI" id="CHEBI:140395"/>
        <dbReference type="EC" id="2.7.7.8"/>
    </reaction>
</comment>
<dbReference type="CDD" id="cd11363">
    <property type="entry name" value="RNase_PH_PNPase_1"/>
    <property type="match status" value="1"/>
</dbReference>